<evidence type="ECO:0000256" key="1">
    <source>
        <dbReference type="SAM" id="SignalP"/>
    </source>
</evidence>
<protein>
    <recommendedName>
        <fullName evidence="3">Lipoxygenase domain-containing protein</fullName>
    </recommendedName>
</protein>
<reference evidence="2" key="1">
    <citation type="submission" date="2021-01" db="EMBL/GenBank/DDBJ databases">
        <authorList>
            <person name="Corre E."/>
            <person name="Pelletier E."/>
            <person name="Niang G."/>
            <person name="Scheremetjew M."/>
            <person name="Finn R."/>
            <person name="Kale V."/>
            <person name="Holt S."/>
            <person name="Cochrane G."/>
            <person name="Meng A."/>
            <person name="Brown T."/>
            <person name="Cohen L."/>
        </authorList>
    </citation>
    <scope>NUCLEOTIDE SEQUENCE</scope>
    <source>
        <strain evidence="2">CCMP2084</strain>
    </source>
</reference>
<feature type="signal peptide" evidence="1">
    <location>
        <begin position="1"/>
        <end position="22"/>
    </location>
</feature>
<accession>A0A7S2UEN7</accession>
<dbReference type="AlphaFoldDB" id="A0A7S2UEN7"/>
<keyword evidence="1" id="KW-0732">Signal</keyword>
<dbReference type="EMBL" id="HBHQ01013661">
    <property type="protein sequence ID" value="CAD9817255.1"/>
    <property type="molecule type" value="Transcribed_RNA"/>
</dbReference>
<proteinExistence type="predicted"/>
<evidence type="ECO:0008006" key="3">
    <source>
        <dbReference type="Google" id="ProtNLM"/>
    </source>
</evidence>
<evidence type="ECO:0000313" key="2">
    <source>
        <dbReference type="EMBL" id="CAD9817255.1"/>
    </source>
</evidence>
<sequence>MIFTSFRHSLAVLVALAAGTSAAFAPNAFLKTWSHSLQSNTAVGIATADETSTIPTVIPDELFKGVHLPPDKVPPQIDNDYTKAQVGKYVKAAGATAPQLYGQPKISLTSMEEMVAEVNDYVSPSDDYKFFGNGDHVKELSLVLKTNPFFTSTLTETSDGFELKSYDPAEKNPSFYLQMLRTLNGVGHRVNFQFDSHMNIKSFQVFDDLEGREIQGDLDQKKYASSALFNIFFYASSVHATIHAFHYLLTSALQYSSKDFKEMNAWSTEFFKNVSNKYGQISKLLITDPVLDGTYDQALLTGIDGFGSSQALRPILKNLLDTWGKSSNAHGFLNSMMNISEEKMENAGILTEFKKHYDLIKPFAKDAANALEKTDPVKYRTAENNMKDYLNDCGTFESKIDTIEKWIELMSVTGVMHGATLSYSRLMGRADIARWRNIQGETWDLMDINVIAGSLGTITGMEEDRHVMGSTEKLYTTELQAVLDDADEKATALKEDYKKKLIANPDFDNFGWILSDYCPDNFDGKQLTIATYI</sequence>
<gene>
    <name evidence="2" type="ORF">ASEP1449_LOCUS9087</name>
</gene>
<organism evidence="2">
    <name type="scientific">Attheya septentrionalis</name>
    <dbReference type="NCBI Taxonomy" id="420275"/>
    <lineage>
        <taxon>Eukaryota</taxon>
        <taxon>Sar</taxon>
        <taxon>Stramenopiles</taxon>
        <taxon>Ochrophyta</taxon>
        <taxon>Bacillariophyta</taxon>
        <taxon>Coscinodiscophyceae</taxon>
        <taxon>Chaetocerotophycidae</taxon>
        <taxon>Chaetocerotales</taxon>
        <taxon>Attheyaceae</taxon>
        <taxon>Attheya</taxon>
    </lineage>
</organism>
<feature type="chain" id="PRO_5030689273" description="Lipoxygenase domain-containing protein" evidence="1">
    <location>
        <begin position="23"/>
        <end position="533"/>
    </location>
</feature>
<name>A0A7S2UEN7_9STRA</name>